<dbReference type="InterPro" id="IPR036866">
    <property type="entry name" value="RibonucZ/Hydroxyglut_hydro"/>
</dbReference>
<dbReference type="Pfam" id="PF23023">
    <property type="entry name" value="Anti-Pycsar_Apyc1"/>
    <property type="match status" value="1"/>
</dbReference>
<organism evidence="5 6">
    <name type="scientific">Paenibacillus etheri</name>
    <dbReference type="NCBI Taxonomy" id="1306852"/>
    <lineage>
        <taxon>Bacteria</taxon>
        <taxon>Bacillati</taxon>
        <taxon>Bacillota</taxon>
        <taxon>Bacilli</taxon>
        <taxon>Bacillales</taxon>
        <taxon>Paenibacillaceae</taxon>
        <taxon>Paenibacillus</taxon>
    </lineage>
</organism>
<dbReference type="Gene3D" id="3.60.15.10">
    <property type="entry name" value="Ribonuclease Z/Hydroxyacylglutathione hydrolase-like"/>
    <property type="match status" value="1"/>
</dbReference>
<dbReference type="OrthoDB" id="9803916at2"/>
<evidence type="ECO:0000259" key="4">
    <source>
        <dbReference type="SMART" id="SM00849"/>
    </source>
</evidence>
<comment type="caution">
    <text evidence="5">The sequence shown here is derived from an EMBL/GenBank/DDBJ whole genome shotgun (WGS) entry which is preliminary data.</text>
</comment>
<comment type="function">
    <text evidence="2">Counteracts the endogenous Pycsar antiviral defense system. Phosphodiesterase that enables metal-dependent hydrolysis of host cyclic nucleotide Pycsar defense signals such as cCMP and cUMP.</text>
</comment>
<name>A0A0W1B2Z1_9BACL</name>
<protein>
    <submittedName>
        <fullName evidence="5">MBL fold metallo-hydrolase</fullName>
    </submittedName>
</protein>
<dbReference type="GO" id="GO:0046872">
    <property type="term" value="F:metal ion binding"/>
    <property type="evidence" value="ECO:0007669"/>
    <property type="project" value="UniProtKB-KW"/>
</dbReference>
<dbReference type="GO" id="GO:0016787">
    <property type="term" value="F:hydrolase activity"/>
    <property type="evidence" value="ECO:0007669"/>
    <property type="project" value="UniProtKB-KW"/>
</dbReference>
<reference evidence="5 6" key="1">
    <citation type="journal article" date="2015" name="Int. Biodeterior. Biodegradation">
        <title>Physiological and genetic screening methods for the isolation of methyl tert-butyl ether-degrading bacteria for bioremediation purposes.</title>
        <authorList>
            <person name="Guisado I.M."/>
            <person name="Purswani J."/>
            <person name="Gonzalez Lopez J."/>
            <person name="Pozo C."/>
        </authorList>
    </citation>
    <scope>NUCLEOTIDE SEQUENCE [LARGE SCALE GENOMIC DNA]</scope>
    <source>
        <strain evidence="5 6">SH7</strain>
    </source>
</reference>
<dbReference type="SUPFAM" id="SSF56281">
    <property type="entry name" value="Metallo-hydrolase/oxidoreductase"/>
    <property type="match status" value="1"/>
</dbReference>
<comment type="catalytic activity">
    <reaction evidence="3">
        <text>3',5'-cyclic UMP + H2O = UMP + H(+)</text>
        <dbReference type="Rhea" id="RHEA:70575"/>
        <dbReference type="ChEBI" id="CHEBI:15377"/>
        <dbReference type="ChEBI" id="CHEBI:15378"/>
        <dbReference type="ChEBI" id="CHEBI:57865"/>
        <dbReference type="ChEBI" id="CHEBI:184387"/>
    </reaction>
    <physiologicalReaction direction="left-to-right" evidence="3">
        <dbReference type="Rhea" id="RHEA:70576"/>
    </physiologicalReaction>
</comment>
<dbReference type="AlphaFoldDB" id="A0A0W1B2Z1"/>
<dbReference type="RefSeq" id="WP_060622232.1">
    <property type="nucleotide sequence ID" value="NZ_LCZJ02000016.1"/>
</dbReference>
<sequence>MSLSLQMLGTGNAFAKNYFNNNGLLLADDYTLLIDCGITAPLAMHTIGKSFRDVNATLITHIHADHVGGLEELALTLKHVYGKTMKLHLPETLVEPLWNNTLKGGLYQKDAVASLTDIFEVTPMKPGITYKLAPSLSLEIIHTPHIPGKDSYSLLINNEIFYSADMTFQPDLLISLVRERGIRMILHDCQLGGSGVVHTTLEELLSLPEDVRRLIKLMHYSDEQPQFVWLTGEMEFIEQHVIYKL</sequence>
<gene>
    <name evidence="5" type="ORF">UQ64_07330</name>
</gene>
<dbReference type="EMBL" id="LCZJ02000016">
    <property type="protein sequence ID" value="KTD87917.1"/>
    <property type="molecule type" value="Genomic_DNA"/>
</dbReference>
<evidence type="ECO:0000313" key="6">
    <source>
        <dbReference type="Proteomes" id="UP000054709"/>
    </source>
</evidence>
<keyword evidence="6" id="KW-1185">Reference proteome</keyword>
<proteinExistence type="predicted"/>
<evidence type="ECO:0000256" key="1">
    <source>
        <dbReference type="ARBA" id="ARBA00034221"/>
    </source>
</evidence>
<evidence type="ECO:0000256" key="2">
    <source>
        <dbReference type="ARBA" id="ARBA00034301"/>
    </source>
</evidence>
<evidence type="ECO:0000313" key="5">
    <source>
        <dbReference type="EMBL" id="KTD87917.1"/>
    </source>
</evidence>
<dbReference type="InterPro" id="IPR001279">
    <property type="entry name" value="Metallo-B-lactamas"/>
</dbReference>
<dbReference type="PANTHER" id="PTHR42663">
    <property type="entry name" value="HYDROLASE C777.06C-RELATED-RELATED"/>
    <property type="match status" value="1"/>
</dbReference>
<dbReference type="PANTHER" id="PTHR42663:SF6">
    <property type="entry name" value="HYDROLASE C777.06C-RELATED"/>
    <property type="match status" value="1"/>
</dbReference>
<accession>A0A0W1B2Z1</accession>
<dbReference type="Proteomes" id="UP000054709">
    <property type="component" value="Unassembled WGS sequence"/>
</dbReference>
<evidence type="ECO:0000256" key="3">
    <source>
        <dbReference type="ARBA" id="ARBA00048505"/>
    </source>
</evidence>
<comment type="catalytic activity">
    <reaction evidence="1">
        <text>3',5'-cyclic CMP + H2O = CMP + H(+)</text>
        <dbReference type="Rhea" id="RHEA:72675"/>
        <dbReference type="ChEBI" id="CHEBI:15377"/>
        <dbReference type="ChEBI" id="CHEBI:15378"/>
        <dbReference type="ChEBI" id="CHEBI:58003"/>
        <dbReference type="ChEBI" id="CHEBI:60377"/>
    </reaction>
    <physiologicalReaction direction="left-to-right" evidence="1">
        <dbReference type="Rhea" id="RHEA:72676"/>
    </physiologicalReaction>
</comment>
<feature type="domain" description="Metallo-beta-lactamase" evidence="4">
    <location>
        <begin position="20"/>
        <end position="219"/>
    </location>
</feature>
<dbReference type="SMART" id="SM00849">
    <property type="entry name" value="Lactamase_B"/>
    <property type="match status" value="1"/>
</dbReference>